<dbReference type="RefSeq" id="WP_094059497.1">
    <property type="nucleotide sequence ID" value="NZ_CP022530.1"/>
</dbReference>
<keyword evidence="5" id="KW-1185">Reference proteome</keyword>
<dbReference type="EMBL" id="CP022530">
    <property type="protein sequence ID" value="ASP38299.1"/>
    <property type="molecule type" value="Genomic_DNA"/>
</dbReference>
<dbReference type="Proteomes" id="UP000202440">
    <property type="component" value="Chromosome"/>
</dbReference>
<sequence>MKLVSDIMTRSPITLTPDDTLEDAERIMAGQQIRHIPIIDAEQRLCGVISQREFLAEAFRITDKFGAHNLSAYLAKAHIEGCLNKDVNKVTADTPLREAGELLRSTKKRGCLLVVDSEQQLHGIVTSQDFMALALELLP</sequence>
<reference evidence="4 5" key="1">
    <citation type="submission" date="2017-07" db="EMBL/GenBank/DDBJ databases">
        <title>Annotated genome sequence of Bacterioplanes sanyensis isolated from Red Sea.</title>
        <authorList>
            <person name="Rehman Z.U."/>
        </authorList>
    </citation>
    <scope>NUCLEOTIDE SEQUENCE [LARGE SCALE GENOMIC DNA]</scope>
    <source>
        <strain evidence="4 5">NV9</strain>
    </source>
</reference>
<dbReference type="PANTHER" id="PTHR43080">
    <property type="entry name" value="CBS DOMAIN-CONTAINING PROTEIN CBSX3, MITOCHONDRIAL"/>
    <property type="match status" value="1"/>
</dbReference>
<feature type="domain" description="CBS" evidence="3">
    <location>
        <begin position="8"/>
        <end position="64"/>
    </location>
</feature>
<dbReference type="OrthoDB" id="9802114at2"/>
<evidence type="ECO:0000256" key="2">
    <source>
        <dbReference type="PROSITE-ProRule" id="PRU00703"/>
    </source>
</evidence>
<dbReference type="Pfam" id="PF00571">
    <property type="entry name" value="CBS"/>
    <property type="match status" value="2"/>
</dbReference>
<dbReference type="InterPro" id="IPR046342">
    <property type="entry name" value="CBS_dom_sf"/>
</dbReference>
<dbReference type="Gene3D" id="3.10.580.10">
    <property type="entry name" value="CBS-domain"/>
    <property type="match status" value="1"/>
</dbReference>
<gene>
    <name evidence="4" type="ORF">CHH28_06215</name>
</gene>
<dbReference type="InterPro" id="IPR051257">
    <property type="entry name" value="Diverse_CBS-Domain"/>
</dbReference>
<dbReference type="PROSITE" id="PS51371">
    <property type="entry name" value="CBS"/>
    <property type="match status" value="2"/>
</dbReference>
<accession>A0A222FHQ9</accession>
<dbReference type="KEGG" id="bsan:CHH28_06215"/>
<dbReference type="PANTHER" id="PTHR43080:SF2">
    <property type="entry name" value="CBS DOMAIN-CONTAINING PROTEIN"/>
    <property type="match status" value="1"/>
</dbReference>
<dbReference type="AlphaFoldDB" id="A0A222FHQ9"/>
<feature type="domain" description="CBS" evidence="3">
    <location>
        <begin position="83"/>
        <end position="139"/>
    </location>
</feature>
<dbReference type="SMART" id="SM00116">
    <property type="entry name" value="CBS"/>
    <property type="match status" value="2"/>
</dbReference>
<organism evidence="4 5">
    <name type="scientific">Bacterioplanes sanyensis</name>
    <dbReference type="NCBI Taxonomy" id="1249553"/>
    <lineage>
        <taxon>Bacteria</taxon>
        <taxon>Pseudomonadati</taxon>
        <taxon>Pseudomonadota</taxon>
        <taxon>Gammaproteobacteria</taxon>
        <taxon>Oceanospirillales</taxon>
        <taxon>Oceanospirillaceae</taxon>
        <taxon>Bacterioplanes</taxon>
    </lineage>
</organism>
<evidence type="ECO:0000259" key="3">
    <source>
        <dbReference type="PROSITE" id="PS51371"/>
    </source>
</evidence>
<evidence type="ECO:0000256" key="1">
    <source>
        <dbReference type="ARBA" id="ARBA00023122"/>
    </source>
</evidence>
<keyword evidence="1 2" id="KW-0129">CBS domain</keyword>
<dbReference type="SUPFAM" id="SSF54631">
    <property type="entry name" value="CBS-domain pair"/>
    <property type="match status" value="1"/>
</dbReference>
<name>A0A222FHQ9_9GAMM</name>
<evidence type="ECO:0000313" key="5">
    <source>
        <dbReference type="Proteomes" id="UP000202440"/>
    </source>
</evidence>
<evidence type="ECO:0000313" key="4">
    <source>
        <dbReference type="EMBL" id="ASP38299.1"/>
    </source>
</evidence>
<dbReference type="InterPro" id="IPR000644">
    <property type="entry name" value="CBS_dom"/>
</dbReference>
<proteinExistence type="predicted"/>
<protein>
    <recommendedName>
        <fullName evidence="3">CBS domain-containing protein</fullName>
    </recommendedName>
</protein>